<proteinExistence type="predicted"/>
<gene>
    <name evidence="2" type="ORF">RCL2_000154800</name>
</gene>
<dbReference type="AlphaFoldDB" id="A0A8H3KQL0"/>
<evidence type="ECO:0000313" key="3">
    <source>
        <dbReference type="Proteomes" id="UP000615446"/>
    </source>
</evidence>
<name>A0A8H3KQL0_9GLOM</name>
<dbReference type="EMBL" id="BLAL01000011">
    <property type="protein sequence ID" value="GES74048.1"/>
    <property type="molecule type" value="Genomic_DNA"/>
</dbReference>
<feature type="region of interest" description="Disordered" evidence="1">
    <location>
        <begin position="39"/>
        <end position="59"/>
    </location>
</feature>
<accession>A0A8H3KQL0</accession>
<reference evidence="2" key="1">
    <citation type="submission" date="2019-10" db="EMBL/GenBank/DDBJ databases">
        <title>Conservation and host-specific expression of non-tandemly repeated heterogenous ribosome RNA gene in arbuscular mycorrhizal fungi.</title>
        <authorList>
            <person name="Maeda T."/>
            <person name="Kobayashi Y."/>
            <person name="Nakagawa T."/>
            <person name="Ezawa T."/>
            <person name="Yamaguchi K."/>
            <person name="Bino T."/>
            <person name="Nishimoto Y."/>
            <person name="Shigenobu S."/>
            <person name="Kawaguchi M."/>
        </authorList>
    </citation>
    <scope>NUCLEOTIDE SEQUENCE</scope>
    <source>
        <strain evidence="2">HR1</strain>
    </source>
</reference>
<sequence length="80" mass="9011">MHLLPCPNKHHKMYHYNFLADIKNVNSLWEKAIKEKKISSSPAPVLPLSSSSSSSSSVLGEEATRFNFRLSFKEAHNSLP</sequence>
<comment type="caution">
    <text evidence="2">The sequence shown here is derived from an EMBL/GenBank/DDBJ whole genome shotgun (WGS) entry which is preliminary data.</text>
</comment>
<protein>
    <submittedName>
        <fullName evidence="2">Uncharacterized protein</fullName>
    </submittedName>
</protein>
<organism evidence="2 3">
    <name type="scientific">Rhizophagus clarus</name>
    <dbReference type="NCBI Taxonomy" id="94130"/>
    <lineage>
        <taxon>Eukaryota</taxon>
        <taxon>Fungi</taxon>
        <taxon>Fungi incertae sedis</taxon>
        <taxon>Mucoromycota</taxon>
        <taxon>Glomeromycotina</taxon>
        <taxon>Glomeromycetes</taxon>
        <taxon>Glomerales</taxon>
        <taxon>Glomeraceae</taxon>
        <taxon>Rhizophagus</taxon>
    </lineage>
</organism>
<evidence type="ECO:0000313" key="2">
    <source>
        <dbReference type="EMBL" id="GES74048.1"/>
    </source>
</evidence>
<evidence type="ECO:0000256" key="1">
    <source>
        <dbReference type="SAM" id="MobiDB-lite"/>
    </source>
</evidence>
<dbReference type="Proteomes" id="UP000615446">
    <property type="component" value="Unassembled WGS sequence"/>
</dbReference>